<reference evidence="1 2" key="1">
    <citation type="submission" date="2019-10" db="EMBL/GenBank/DDBJ databases">
        <title>Genomic and transcriptomic insights into the perfect genentic adaptation of a filamentous nitrogen-fixing cyanobacterium to rice fields.</title>
        <authorList>
            <person name="Chen Z."/>
        </authorList>
    </citation>
    <scope>NUCLEOTIDE SEQUENCE [LARGE SCALE GENOMIC DNA]</scope>
    <source>
        <strain evidence="1">CCNUC1</strain>
    </source>
</reference>
<protein>
    <submittedName>
        <fullName evidence="1">Uncharacterized protein</fullName>
    </submittedName>
</protein>
<gene>
    <name evidence="1" type="ORF">GXM_07907</name>
</gene>
<evidence type="ECO:0000313" key="1">
    <source>
        <dbReference type="EMBL" id="QFS50413.1"/>
    </source>
</evidence>
<organism evidence="1 2">
    <name type="scientific">Nostoc sphaeroides CCNUC1</name>
    <dbReference type="NCBI Taxonomy" id="2653204"/>
    <lineage>
        <taxon>Bacteria</taxon>
        <taxon>Bacillati</taxon>
        <taxon>Cyanobacteriota</taxon>
        <taxon>Cyanophyceae</taxon>
        <taxon>Nostocales</taxon>
        <taxon>Nostocaceae</taxon>
        <taxon>Nostoc</taxon>
    </lineage>
</organism>
<dbReference type="EMBL" id="CP045227">
    <property type="protein sequence ID" value="QFS50413.1"/>
    <property type="molecule type" value="Genomic_DNA"/>
</dbReference>
<proteinExistence type="predicted"/>
<dbReference type="AlphaFoldDB" id="A0A5P8WC75"/>
<name>A0A5P8WC75_9NOSO</name>
<dbReference type="KEGG" id="nsh:GXM_07907"/>
<dbReference type="Proteomes" id="UP000326678">
    <property type="component" value="Chromosome Gxm2"/>
</dbReference>
<accession>A0A5P8WC75</accession>
<sequence length="42" mass="4935">MFIGAWFQCPDKDFLTLLIKLGFEKDSTLAFDFSLFRDIKES</sequence>
<evidence type="ECO:0000313" key="2">
    <source>
        <dbReference type="Proteomes" id="UP000326678"/>
    </source>
</evidence>
<keyword evidence="2" id="KW-1185">Reference proteome</keyword>